<reference evidence="19" key="1">
    <citation type="submission" date="2020-07" db="EMBL/GenBank/DDBJ databases">
        <title>Genome sequences of bacteria associated with the marine, planktonic diatom Thalassiosira profunda strain ECT2AJA-044.</title>
        <authorList>
            <person name="Gargas C.B."/>
            <person name="Roberts W.R."/>
            <person name="Alverson A.J."/>
        </authorList>
    </citation>
    <scope>NUCLEOTIDE SEQUENCE</scope>
    <source>
        <strain evidence="19">ECT2AJA-044</strain>
    </source>
</reference>
<evidence type="ECO:0000256" key="10">
    <source>
        <dbReference type="ARBA" id="ARBA00023004"/>
    </source>
</evidence>
<dbReference type="KEGG" id="cact:HZ995_01855"/>
<comment type="subunit">
    <text evidence="4">Monomer.</text>
</comment>
<keyword evidence="9 15" id="KW-0560">Oxidoreductase</keyword>
<evidence type="ECO:0000256" key="9">
    <source>
        <dbReference type="ARBA" id="ARBA00023002"/>
    </source>
</evidence>
<sequence length="451" mass="50447">MDKISTLRRYGLFDAKVPRYTSYPPANRFEQDVGARHQRNWLEQLPAHDPVSVYIHIPFCRRLCWFCACRTQGTKTLSPVEGYIEDLITEIEVASDLPREKLKMARLHLGGGTPTLLSPALMDRLLDAVFAAFDLAEGFEFSVEIDPTEAAPDLLALLAKRGMRRASIGVQDFNLKVQKAIGRLQSFEQTQVVCDILRGHGVHSLNVDFLYGLPHQTVQSLSETLDQVVLLKPNRLALYGYAHVPHVSKRQSMIPSEHLPGPETRFDMSELARERLCAIGFEPLGIDHFALPDDSLACAARQGRMRRNFQGYTDDPCETLIGFGASAISRFRRGYCQNAVSTSAYRQRVQTYGLAGHKGYYMREEDRLLAGLVEQIMCTHGIDVSRLVESTEQSEIYFASLIDALCQQFADIVDPQPLGLSIRPGYEAAARLICAHLDAALSVQHTHSLAI</sequence>
<evidence type="ECO:0000313" key="20">
    <source>
        <dbReference type="Proteomes" id="UP000665026"/>
    </source>
</evidence>
<evidence type="ECO:0000256" key="12">
    <source>
        <dbReference type="ARBA" id="ARBA00023244"/>
    </source>
</evidence>
<dbReference type="Gene3D" id="3.80.30.20">
    <property type="entry name" value="tm_1862 like domain"/>
    <property type="match status" value="1"/>
</dbReference>
<dbReference type="PANTHER" id="PTHR13932:SF6">
    <property type="entry name" value="OXYGEN-INDEPENDENT COPROPORPHYRINOGEN III OXIDASE"/>
    <property type="match status" value="1"/>
</dbReference>
<dbReference type="AlphaFoldDB" id="A0A975ER15"/>
<dbReference type="GO" id="GO:0006782">
    <property type="term" value="P:protoporphyrinogen IX biosynthetic process"/>
    <property type="evidence" value="ECO:0007669"/>
    <property type="project" value="TreeGrafter"/>
</dbReference>
<evidence type="ECO:0000256" key="13">
    <source>
        <dbReference type="ARBA" id="ARBA00024295"/>
    </source>
</evidence>
<dbReference type="Pfam" id="PF04055">
    <property type="entry name" value="Radical_SAM"/>
    <property type="match status" value="1"/>
</dbReference>
<keyword evidence="8 15" id="KW-0479">Metal-binding</keyword>
<feature type="binding site" evidence="16">
    <location>
        <position position="171"/>
    </location>
    <ligand>
        <name>S-adenosyl-L-methionine</name>
        <dbReference type="ChEBI" id="CHEBI:59789"/>
        <label>2</label>
    </ligand>
</feature>
<feature type="binding site" evidence="17">
    <location>
        <position position="64"/>
    </location>
    <ligand>
        <name>[4Fe-4S] cluster</name>
        <dbReference type="ChEBI" id="CHEBI:49883"/>
        <note>4Fe-4S-S-AdoMet</note>
    </ligand>
</feature>
<dbReference type="InterPro" id="IPR034505">
    <property type="entry name" value="Coproporphyrinogen-III_oxidase"/>
</dbReference>
<evidence type="ECO:0000256" key="6">
    <source>
        <dbReference type="ARBA" id="ARBA00022490"/>
    </source>
</evidence>
<dbReference type="SFLD" id="SFLDS00029">
    <property type="entry name" value="Radical_SAM"/>
    <property type="match status" value="1"/>
</dbReference>
<feature type="binding site" evidence="16">
    <location>
        <begin position="112"/>
        <end position="113"/>
    </location>
    <ligand>
        <name>S-adenosyl-L-methionine</name>
        <dbReference type="ChEBI" id="CHEBI:59789"/>
        <label>2</label>
    </ligand>
</feature>
<dbReference type="SMART" id="SM00729">
    <property type="entry name" value="Elp3"/>
    <property type="match status" value="1"/>
</dbReference>
<dbReference type="GO" id="GO:0051539">
    <property type="term" value="F:4 iron, 4 sulfur cluster binding"/>
    <property type="evidence" value="ECO:0007669"/>
    <property type="project" value="UniProtKB-KW"/>
</dbReference>
<feature type="binding site" evidence="16">
    <location>
        <position position="242"/>
    </location>
    <ligand>
        <name>S-adenosyl-L-methionine</name>
        <dbReference type="ChEBI" id="CHEBI:59789"/>
        <label>2</label>
    </ligand>
</feature>
<dbReference type="Proteomes" id="UP000665026">
    <property type="component" value="Chromosome"/>
</dbReference>
<dbReference type="RefSeq" id="WP_209356994.1">
    <property type="nucleotide sequence ID" value="NZ_CP060010.1"/>
</dbReference>
<comment type="similarity">
    <text evidence="3 15">Belongs to the anaerobic coproporphyrinogen-III oxidase family.</text>
</comment>
<comment type="cofactor">
    <cofactor evidence="15 17">
        <name>[4Fe-4S] cluster</name>
        <dbReference type="ChEBI" id="CHEBI:49883"/>
    </cofactor>
    <text evidence="15 17">Binds 1 [4Fe-4S] cluster. The cluster is coordinated with 3 cysteines and an exchangeable S-adenosyl-L-methionine.</text>
</comment>
<keyword evidence="6 15" id="KW-0963">Cytoplasm</keyword>
<dbReference type="InterPro" id="IPR004558">
    <property type="entry name" value="Coprogen_oxidase_HemN"/>
</dbReference>
<dbReference type="GO" id="GO:0004109">
    <property type="term" value="F:coproporphyrinogen oxidase activity"/>
    <property type="evidence" value="ECO:0007669"/>
    <property type="project" value="InterPro"/>
</dbReference>
<dbReference type="GO" id="GO:0046872">
    <property type="term" value="F:metal ion binding"/>
    <property type="evidence" value="ECO:0007669"/>
    <property type="project" value="UniProtKB-KW"/>
</dbReference>
<dbReference type="SFLD" id="SFLDG01082">
    <property type="entry name" value="B12-binding_domain_containing"/>
    <property type="match status" value="1"/>
</dbReference>
<keyword evidence="5 15" id="KW-0004">4Fe-4S</keyword>
<dbReference type="InterPro" id="IPR007197">
    <property type="entry name" value="rSAM"/>
</dbReference>
<evidence type="ECO:0000256" key="17">
    <source>
        <dbReference type="PIRSR" id="PIRSR000167-2"/>
    </source>
</evidence>
<proteinExistence type="inferred from homology"/>
<feature type="domain" description="Radical SAM core" evidence="18">
    <location>
        <begin position="45"/>
        <end position="282"/>
    </location>
</feature>
<evidence type="ECO:0000256" key="11">
    <source>
        <dbReference type="ARBA" id="ARBA00023014"/>
    </source>
</evidence>
<dbReference type="PIRSF" id="PIRSF000167">
    <property type="entry name" value="HemN"/>
    <property type="match status" value="1"/>
</dbReference>
<feature type="binding site" evidence="17">
    <location>
        <position position="67"/>
    </location>
    <ligand>
        <name>[4Fe-4S] cluster</name>
        <dbReference type="ChEBI" id="CHEBI:49883"/>
        <note>4Fe-4S-S-AdoMet</note>
    </ligand>
</feature>
<evidence type="ECO:0000256" key="7">
    <source>
        <dbReference type="ARBA" id="ARBA00022691"/>
    </source>
</evidence>
<dbReference type="SUPFAM" id="SSF102114">
    <property type="entry name" value="Radical SAM enzymes"/>
    <property type="match status" value="1"/>
</dbReference>
<dbReference type="EC" id="1.3.98.3" evidence="15"/>
<feature type="binding site" evidence="16">
    <location>
        <position position="183"/>
    </location>
    <ligand>
        <name>S-adenosyl-L-methionine</name>
        <dbReference type="ChEBI" id="CHEBI:59789"/>
        <label>2</label>
    </ligand>
</feature>
<evidence type="ECO:0000256" key="5">
    <source>
        <dbReference type="ARBA" id="ARBA00022485"/>
    </source>
</evidence>
<keyword evidence="7 15" id="KW-0949">S-adenosyl-L-methionine</keyword>
<feature type="binding site" evidence="16">
    <location>
        <begin position="66"/>
        <end position="68"/>
    </location>
    <ligand>
        <name>S-adenosyl-L-methionine</name>
        <dbReference type="ChEBI" id="CHEBI:59789"/>
        <label>2</label>
    </ligand>
</feature>
<organism evidence="19 20">
    <name type="scientific">Cognatishimia activa</name>
    <dbReference type="NCBI Taxonomy" id="1715691"/>
    <lineage>
        <taxon>Bacteria</taxon>
        <taxon>Pseudomonadati</taxon>
        <taxon>Pseudomonadota</taxon>
        <taxon>Alphaproteobacteria</taxon>
        <taxon>Rhodobacterales</taxon>
        <taxon>Paracoccaceae</taxon>
        <taxon>Cognatishimia</taxon>
    </lineage>
</organism>
<dbReference type="InterPro" id="IPR006638">
    <property type="entry name" value="Elp3/MiaA/NifB-like_rSAM"/>
</dbReference>
<dbReference type="NCBIfam" id="TIGR00538">
    <property type="entry name" value="hemN"/>
    <property type="match status" value="1"/>
</dbReference>
<evidence type="ECO:0000259" key="18">
    <source>
        <dbReference type="PROSITE" id="PS51918"/>
    </source>
</evidence>
<evidence type="ECO:0000256" key="8">
    <source>
        <dbReference type="ARBA" id="ARBA00022723"/>
    </source>
</evidence>
<evidence type="ECO:0000256" key="4">
    <source>
        <dbReference type="ARBA" id="ARBA00011245"/>
    </source>
</evidence>
<evidence type="ECO:0000256" key="2">
    <source>
        <dbReference type="ARBA" id="ARBA00004785"/>
    </source>
</evidence>
<dbReference type="PANTHER" id="PTHR13932">
    <property type="entry name" value="COPROPORPHYRINIGEN III OXIDASE"/>
    <property type="match status" value="1"/>
</dbReference>
<evidence type="ECO:0000313" key="19">
    <source>
        <dbReference type="EMBL" id="QTN36292.1"/>
    </source>
</evidence>
<dbReference type="GO" id="GO:0005737">
    <property type="term" value="C:cytoplasm"/>
    <property type="evidence" value="ECO:0007669"/>
    <property type="project" value="UniProtKB-SubCell"/>
</dbReference>
<dbReference type="CDD" id="cd01335">
    <property type="entry name" value="Radical_SAM"/>
    <property type="match status" value="1"/>
</dbReference>
<feature type="binding site" evidence="16">
    <location>
        <position position="54"/>
    </location>
    <ligand>
        <name>S-adenosyl-L-methionine</name>
        <dbReference type="ChEBI" id="CHEBI:59789"/>
        <label>1</label>
    </ligand>
</feature>
<comment type="function">
    <text evidence="13">Involved in the heme biosynthesis. Catalyzes the anaerobic oxidative decarboxylation of propionate groups of rings A and B of coproporphyrinogen III to yield the vinyl groups in protoporphyrinogen IX.</text>
</comment>
<feature type="binding site" evidence="16">
    <location>
        <position position="208"/>
    </location>
    <ligand>
        <name>S-adenosyl-L-methionine</name>
        <dbReference type="ChEBI" id="CHEBI:59789"/>
        <label>2</label>
    </ligand>
</feature>
<keyword evidence="11 15" id="KW-0411">Iron-sulfur</keyword>
<evidence type="ECO:0000256" key="16">
    <source>
        <dbReference type="PIRSR" id="PIRSR000167-1"/>
    </source>
</evidence>
<feature type="binding site" evidence="16">
    <location>
        <position position="328"/>
    </location>
    <ligand>
        <name>S-adenosyl-L-methionine</name>
        <dbReference type="ChEBI" id="CHEBI:59789"/>
        <label>1</label>
    </ligand>
</feature>
<evidence type="ECO:0000256" key="3">
    <source>
        <dbReference type="ARBA" id="ARBA00005493"/>
    </source>
</evidence>
<dbReference type="GO" id="GO:0051989">
    <property type="term" value="F:coproporphyrinogen dehydrogenase activity"/>
    <property type="evidence" value="ECO:0007669"/>
    <property type="project" value="UniProtKB-EC"/>
</dbReference>
<protein>
    <recommendedName>
        <fullName evidence="15">Coproporphyrinogen-III oxidase</fullName>
        <ecNumber evidence="15">1.3.98.3</ecNumber>
    </recommendedName>
</protein>
<comment type="catalytic activity">
    <reaction evidence="14 15">
        <text>coproporphyrinogen III + 2 S-adenosyl-L-methionine = protoporphyrinogen IX + 2 5'-deoxyadenosine + 2 L-methionine + 2 CO2</text>
        <dbReference type="Rhea" id="RHEA:15425"/>
        <dbReference type="ChEBI" id="CHEBI:16526"/>
        <dbReference type="ChEBI" id="CHEBI:17319"/>
        <dbReference type="ChEBI" id="CHEBI:57307"/>
        <dbReference type="ChEBI" id="CHEBI:57309"/>
        <dbReference type="ChEBI" id="CHEBI:57844"/>
        <dbReference type="ChEBI" id="CHEBI:59789"/>
        <dbReference type="EC" id="1.3.98.3"/>
    </reaction>
</comment>
<accession>A0A975ER15</accession>
<name>A0A975ER15_9RHOB</name>
<keyword evidence="12 15" id="KW-0627">Porphyrin biosynthesis</keyword>
<keyword evidence="10 15" id="KW-0408">Iron</keyword>
<evidence type="ECO:0000256" key="15">
    <source>
        <dbReference type="PIRNR" id="PIRNR000167"/>
    </source>
</evidence>
<dbReference type="PROSITE" id="PS51918">
    <property type="entry name" value="RADICAL_SAM"/>
    <property type="match status" value="1"/>
</dbReference>
<feature type="binding site" evidence="16">
    <location>
        <position position="111"/>
    </location>
    <ligand>
        <name>S-adenosyl-L-methionine</name>
        <dbReference type="ChEBI" id="CHEBI:59789"/>
        <label>1</label>
    </ligand>
</feature>
<feature type="binding site" evidence="17">
    <location>
        <position position="60"/>
    </location>
    <ligand>
        <name>[4Fe-4S] cluster</name>
        <dbReference type="ChEBI" id="CHEBI:49883"/>
        <note>4Fe-4S-S-AdoMet</note>
    </ligand>
</feature>
<dbReference type="EMBL" id="CP060010">
    <property type="protein sequence ID" value="QTN36292.1"/>
    <property type="molecule type" value="Genomic_DNA"/>
</dbReference>
<evidence type="ECO:0000256" key="14">
    <source>
        <dbReference type="ARBA" id="ARBA00048321"/>
    </source>
</evidence>
<feature type="binding site" evidence="16">
    <location>
        <position position="144"/>
    </location>
    <ligand>
        <name>S-adenosyl-L-methionine</name>
        <dbReference type="ChEBI" id="CHEBI:59789"/>
        <label>1</label>
    </ligand>
</feature>
<dbReference type="InterPro" id="IPR058240">
    <property type="entry name" value="rSAM_sf"/>
</dbReference>
<evidence type="ECO:0000256" key="1">
    <source>
        <dbReference type="ARBA" id="ARBA00004496"/>
    </source>
</evidence>
<comment type="subcellular location">
    <subcellularLocation>
        <location evidence="1 15">Cytoplasm</location>
    </subcellularLocation>
</comment>
<dbReference type="InterPro" id="IPR023404">
    <property type="entry name" value="rSAM_horseshoe"/>
</dbReference>
<dbReference type="SFLD" id="SFLDG01065">
    <property type="entry name" value="anaerobic_coproporphyrinogen-I"/>
    <property type="match status" value="1"/>
</dbReference>
<gene>
    <name evidence="19" type="primary">hemN</name>
    <name evidence="19" type="ORF">HZ995_01855</name>
</gene>
<comment type="pathway">
    <text evidence="2 15">Porphyrin-containing compound metabolism; protoporphyrin-IX biosynthesis; protoporphyrinogen-IX from coproporphyrinogen-III (AdoMet route): step 1/1.</text>
</comment>